<accession>A0ABW5FNG7</accession>
<proteinExistence type="predicted"/>
<feature type="region of interest" description="Disordered" evidence="1">
    <location>
        <begin position="593"/>
        <end position="742"/>
    </location>
</feature>
<feature type="compositionally biased region" description="Pro residues" evidence="1">
    <location>
        <begin position="487"/>
        <end position="508"/>
    </location>
</feature>
<feature type="compositionally biased region" description="Low complexity" evidence="1">
    <location>
        <begin position="462"/>
        <end position="486"/>
    </location>
</feature>
<evidence type="ECO:0000313" key="2">
    <source>
        <dbReference type="EMBL" id="MFD2416383.1"/>
    </source>
</evidence>
<comment type="caution">
    <text evidence="2">The sequence shown here is derived from an EMBL/GenBank/DDBJ whole genome shotgun (WGS) entry which is preliminary data.</text>
</comment>
<dbReference type="EMBL" id="JBHUKR010000006">
    <property type="protein sequence ID" value="MFD2416383.1"/>
    <property type="molecule type" value="Genomic_DNA"/>
</dbReference>
<dbReference type="Proteomes" id="UP001597417">
    <property type="component" value="Unassembled WGS sequence"/>
</dbReference>
<feature type="compositionally biased region" description="Basic and acidic residues" evidence="1">
    <location>
        <begin position="530"/>
        <end position="545"/>
    </location>
</feature>
<feature type="compositionally biased region" description="Basic and acidic residues" evidence="1">
    <location>
        <begin position="711"/>
        <end position="722"/>
    </location>
</feature>
<name>A0ABW5FNG7_9PSEU</name>
<feature type="region of interest" description="Disordered" evidence="1">
    <location>
        <begin position="115"/>
        <end position="139"/>
    </location>
</feature>
<sequence>MGLWNRLLGRGRNTVVSSASAVPSAPGRNDWLRVTPLSGVIQRFPAGREFGGVLAAQRSPVLTTGLGHRLGRDAPTGLVHGLVGYPALGRPGYHPAGEALVFRSVTVDRTTSADPLWTESVDGGSPERESATSTVRPRRITPPLTVARSVPLLPARPVPAVLSPDPATGDTAPVTTAPGAKGAAPVTTAFGAAAIDARGPADTASPADHDTADVVDPVAATQPHIDRPVPVPGRTDRTTPAGAGSETPVRETRKTREIQRIRQIRESQNAPESQSARESRKTSESRSTRESQNGPESRSARESQDSRRTGETPPPQRVTGPSESSVRATRTSRPTGRASDLPGVPRRAPESRSRMPEVQVQAVEAPREDASRGSGSVPRRGGIGEPLAALPASALPSPGPARDAGDAAPLLGAERPVQRSITPVEPVPASPAPVDDSPGPPVVRVTRLPPRDDRPQWTGNDPVARTPAVTSAAPVARTPPVTSTAPVTPPPATPPPGTELPATPPPGAVPRALPSGPSGELTVVSATVSKDPDIQKTGRTARESTEAGPVHRAALQVARNAAKPIVAARMASAGIPAPERVLPLLPARPLVTRTSAGRSPSAVPSSARSASPPVVPARWTRPRPQPPLPPRVSQARSSGHPPVQRAVRVRAPAVRSTSDAMALARLPAKTPSAPTSVATPSIAPAPGHTVPAGVRRMAGGVPPGVPVTFVQRRESPSDRESRPPVGSSSHEANPKGPGGLELDELARRLIEPVGRLLRAELRQGRERAGRLHDRRR</sequence>
<feature type="compositionally biased region" description="Basic and acidic residues" evidence="1">
    <location>
        <begin position="275"/>
        <end position="289"/>
    </location>
</feature>
<evidence type="ECO:0000313" key="3">
    <source>
        <dbReference type="Proteomes" id="UP001597417"/>
    </source>
</evidence>
<gene>
    <name evidence="2" type="ORF">ACFSXZ_08575</name>
</gene>
<evidence type="ECO:0008006" key="4">
    <source>
        <dbReference type="Google" id="ProtNLM"/>
    </source>
</evidence>
<keyword evidence="3" id="KW-1185">Reference proteome</keyword>
<feature type="compositionally biased region" description="Low complexity" evidence="1">
    <location>
        <begin position="641"/>
        <end position="655"/>
    </location>
</feature>
<feature type="compositionally biased region" description="Low complexity" evidence="1">
    <location>
        <begin position="432"/>
        <end position="448"/>
    </location>
</feature>
<feature type="compositionally biased region" description="Polar residues" evidence="1">
    <location>
        <begin position="319"/>
        <end position="334"/>
    </location>
</feature>
<feature type="compositionally biased region" description="Basic and acidic residues" evidence="1">
    <location>
        <begin position="298"/>
        <end position="310"/>
    </location>
</feature>
<feature type="compositionally biased region" description="Low complexity" evidence="1">
    <location>
        <begin position="372"/>
        <end position="413"/>
    </location>
</feature>
<organism evidence="2 3">
    <name type="scientific">Amycolatopsis pigmentata</name>
    <dbReference type="NCBI Taxonomy" id="450801"/>
    <lineage>
        <taxon>Bacteria</taxon>
        <taxon>Bacillati</taxon>
        <taxon>Actinomycetota</taxon>
        <taxon>Actinomycetes</taxon>
        <taxon>Pseudonocardiales</taxon>
        <taxon>Pseudonocardiaceae</taxon>
        <taxon>Amycolatopsis</taxon>
    </lineage>
</organism>
<feature type="compositionally biased region" description="Low complexity" evidence="1">
    <location>
        <begin position="593"/>
        <end position="618"/>
    </location>
</feature>
<feature type="compositionally biased region" description="Basic and acidic residues" evidence="1">
    <location>
        <begin position="248"/>
        <end position="265"/>
    </location>
</feature>
<protein>
    <recommendedName>
        <fullName evidence="4">Syndecan 1</fullName>
    </recommendedName>
</protein>
<evidence type="ECO:0000256" key="1">
    <source>
        <dbReference type="SAM" id="MobiDB-lite"/>
    </source>
</evidence>
<dbReference type="RefSeq" id="WP_378263120.1">
    <property type="nucleotide sequence ID" value="NZ_JBHUKR010000006.1"/>
</dbReference>
<reference evidence="3" key="1">
    <citation type="journal article" date="2019" name="Int. J. Syst. Evol. Microbiol.">
        <title>The Global Catalogue of Microorganisms (GCM) 10K type strain sequencing project: providing services to taxonomists for standard genome sequencing and annotation.</title>
        <authorList>
            <consortium name="The Broad Institute Genomics Platform"/>
            <consortium name="The Broad Institute Genome Sequencing Center for Infectious Disease"/>
            <person name="Wu L."/>
            <person name="Ma J."/>
        </authorList>
    </citation>
    <scope>NUCLEOTIDE SEQUENCE [LARGE SCALE GENOMIC DNA]</scope>
    <source>
        <strain evidence="3">CGMCC 4.7645</strain>
    </source>
</reference>
<feature type="region of interest" description="Disordered" evidence="1">
    <location>
        <begin position="219"/>
        <end position="551"/>
    </location>
</feature>